<dbReference type="Proteomes" id="UP000198615">
    <property type="component" value="Unassembled WGS sequence"/>
</dbReference>
<dbReference type="EMBL" id="FNBW01000003">
    <property type="protein sequence ID" value="SDF41266.1"/>
    <property type="molecule type" value="Genomic_DNA"/>
</dbReference>
<evidence type="ECO:0000256" key="1">
    <source>
        <dbReference type="SAM" id="SignalP"/>
    </source>
</evidence>
<keyword evidence="1" id="KW-0732">Signal</keyword>
<accession>A0A8G2EXI5</accession>
<dbReference type="RefSeq" id="WP_028795547.1">
    <property type="nucleotide sequence ID" value="NZ_FNBW01000003.1"/>
</dbReference>
<evidence type="ECO:0000313" key="3">
    <source>
        <dbReference type="Proteomes" id="UP000198615"/>
    </source>
</evidence>
<proteinExistence type="predicted"/>
<protein>
    <recommendedName>
        <fullName evidence="4">DUF4864 domain-containing protein</fullName>
    </recommendedName>
</protein>
<dbReference type="InterPro" id="IPR032710">
    <property type="entry name" value="NTF2-like_dom_sf"/>
</dbReference>
<sequence length="151" mass="16631">MIRSVLRQLLLRLLRPIAAALVALGLLSTPSSAQTADEAAAFRGVISAQVDAFRADAWDKAFSYASPDIRTMFGTAERFRSMVTGAYEAVARPRVFEFEDATILDGRPTQPVFVIGPDGVARRAFYFMERQPDGSWKIDGVVLETLSDRTT</sequence>
<dbReference type="SUPFAM" id="SSF54427">
    <property type="entry name" value="NTF2-like"/>
    <property type="match status" value="1"/>
</dbReference>
<dbReference type="AlphaFoldDB" id="A0A8G2EXI5"/>
<dbReference type="InterPro" id="IPR032347">
    <property type="entry name" value="DUF4864"/>
</dbReference>
<comment type="caution">
    <text evidence="2">The sequence shown here is derived from an EMBL/GenBank/DDBJ whole genome shotgun (WGS) entry which is preliminary data.</text>
</comment>
<gene>
    <name evidence="2" type="ORF">SAMN05660686_01230</name>
</gene>
<reference evidence="2 3" key="1">
    <citation type="submission" date="2016-10" db="EMBL/GenBank/DDBJ databases">
        <authorList>
            <person name="Varghese N."/>
            <person name="Submissions S."/>
        </authorList>
    </citation>
    <scope>NUCLEOTIDE SEQUENCE [LARGE SCALE GENOMIC DNA]</scope>
    <source>
        <strain evidence="2 3">DSM 18839</strain>
    </source>
</reference>
<evidence type="ECO:0008006" key="4">
    <source>
        <dbReference type="Google" id="ProtNLM"/>
    </source>
</evidence>
<feature type="signal peptide" evidence="1">
    <location>
        <begin position="1"/>
        <end position="33"/>
    </location>
</feature>
<name>A0A8G2EXI5_9PROT</name>
<organism evidence="2 3">
    <name type="scientific">Thalassobaculum litoreum DSM 18839</name>
    <dbReference type="NCBI Taxonomy" id="1123362"/>
    <lineage>
        <taxon>Bacteria</taxon>
        <taxon>Pseudomonadati</taxon>
        <taxon>Pseudomonadota</taxon>
        <taxon>Alphaproteobacteria</taxon>
        <taxon>Rhodospirillales</taxon>
        <taxon>Thalassobaculaceae</taxon>
        <taxon>Thalassobaculum</taxon>
    </lineage>
</organism>
<dbReference type="Pfam" id="PF16156">
    <property type="entry name" value="DUF4864"/>
    <property type="match status" value="1"/>
</dbReference>
<keyword evidence="3" id="KW-1185">Reference proteome</keyword>
<evidence type="ECO:0000313" key="2">
    <source>
        <dbReference type="EMBL" id="SDF41266.1"/>
    </source>
</evidence>
<dbReference type="OrthoDB" id="9130422at2"/>
<feature type="chain" id="PRO_5034961236" description="DUF4864 domain-containing protein" evidence="1">
    <location>
        <begin position="34"/>
        <end position="151"/>
    </location>
</feature>